<dbReference type="RefSeq" id="WP_102928651.1">
    <property type="nucleotide sequence ID" value="NZ_JBITPR010000064.1"/>
</dbReference>
<dbReference type="Gene3D" id="1.10.630.10">
    <property type="entry name" value="Cytochrome P450"/>
    <property type="match status" value="1"/>
</dbReference>
<dbReference type="PANTHER" id="PTHR46696">
    <property type="entry name" value="P450, PUTATIVE (EUROFUNG)-RELATED"/>
    <property type="match status" value="1"/>
</dbReference>
<dbReference type="InterPro" id="IPR036396">
    <property type="entry name" value="Cyt_P450_sf"/>
</dbReference>
<protein>
    <submittedName>
        <fullName evidence="2">Cytochrome P450</fullName>
    </submittedName>
</protein>
<evidence type="ECO:0000313" key="2">
    <source>
        <dbReference type="EMBL" id="MFI7875972.1"/>
    </source>
</evidence>
<comment type="caution">
    <text evidence="2">The sequence shown here is derived from an EMBL/GenBank/DDBJ whole genome shotgun (WGS) entry which is preliminary data.</text>
</comment>
<evidence type="ECO:0000313" key="3">
    <source>
        <dbReference type="Proteomes" id="UP001614264"/>
    </source>
</evidence>
<accession>A0ABW8BLP5</accession>
<sequence>MTVSEAVPLTIEDFSDVEALESRLGRRHGCVPILLPDGMPAWLVLGNAEMRQALSHPGLVRSASAANEALTPYLTLANSDFPLSRHLLFADQPDHGRMKESVKDAFNRGRVEKLRPWMTDLAHGLVDAFVEAGEADFVPAFALPFPIAVISEVLGVEEDRRADFEARAAVITGVNTSANGSDIAAAGAWFDTFAGELLASRRAEPRDDVMTTMAQAVDAGRMTEREARSNAFLFLSAGFETTVNLLANGLLALLRHPEQLRIFREDGSRDGTLRALEEMLRYDSAVSGITYRFAAEDLTLAGVRIPKGDHVAICLPSANHDERVVECPAHFDVRRTVNPHLSFGHSTHFCLGAPLARLEGEIALRVTVDRLADLELAVPEKELTWEPSFTVHRLSRLPVRFRPASRRDGRAAR</sequence>
<dbReference type="EMBL" id="JBITPR010000064">
    <property type="protein sequence ID" value="MFI7875972.1"/>
    <property type="molecule type" value="Genomic_DNA"/>
</dbReference>
<dbReference type="SUPFAM" id="SSF48264">
    <property type="entry name" value="Cytochrome P450"/>
    <property type="match status" value="1"/>
</dbReference>
<evidence type="ECO:0000256" key="1">
    <source>
        <dbReference type="ARBA" id="ARBA00010617"/>
    </source>
</evidence>
<reference evidence="2 3" key="1">
    <citation type="submission" date="2024-07" db="EMBL/GenBank/DDBJ databases">
        <title>Whole genome sequencing of Prodigiosin pigment-producing Streptomyces salinarius isolated from rhizosphere soil of Arachis hypogaea.</title>
        <authorList>
            <person name="Vidhya A."/>
            <person name="Ramya S."/>
        </authorList>
    </citation>
    <scope>NUCLEOTIDE SEQUENCE [LARGE SCALE GENOMIC DNA]</scope>
    <source>
        <strain evidence="2 3">VRMG2420</strain>
    </source>
</reference>
<dbReference type="InterPro" id="IPR002397">
    <property type="entry name" value="Cyt_P450_B"/>
</dbReference>
<dbReference type="InterPro" id="IPR001128">
    <property type="entry name" value="Cyt_P450"/>
</dbReference>
<comment type="similarity">
    <text evidence="1">Belongs to the cytochrome P450 family.</text>
</comment>
<dbReference type="PRINTS" id="PR00359">
    <property type="entry name" value="BP450"/>
</dbReference>
<keyword evidence="3" id="KW-1185">Reference proteome</keyword>
<dbReference type="PANTHER" id="PTHR46696:SF1">
    <property type="entry name" value="CYTOCHROME P450 YJIB-RELATED"/>
    <property type="match status" value="1"/>
</dbReference>
<dbReference type="Proteomes" id="UP001614264">
    <property type="component" value="Unassembled WGS sequence"/>
</dbReference>
<dbReference type="Pfam" id="PF00067">
    <property type="entry name" value="p450"/>
    <property type="match status" value="1"/>
</dbReference>
<organism evidence="2 3">
    <name type="scientific">Streptomyces salinarius</name>
    <dbReference type="NCBI Taxonomy" id="2762598"/>
    <lineage>
        <taxon>Bacteria</taxon>
        <taxon>Bacillati</taxon>
        <taxon>Actinomycetota</taxon>
        <taxon>Actinomycetes</taxon>
        <taxon>Kitasatosporales</taxon>
        <taxon>Streptomycetaceae</taxon>
        <taxon>Streptomyces</taxon>
    </lineage>
</organism>
<gene>
    <name evidence="2" type="ORF">AB4829_35935</name>
</gene>
<proteinExistence type="inferred from homology"/>
<name>A0ABW8BLP5_9ACTN</name>